<protein>
    <submittedName>
        <fullName evidence="2">Uncharacterized protein</fullName>
    </submittedName>
</protein>
<sequence length="96" mass="10269">MLENTGYCQDTIAIMASRFEDFTKVYGDTVDISVLVAGGRDVGASTTSKDSNYYLEEGRLLAKTRQIVSHASPPGAFEDVPAERVSPPSCSSLGGY</sequence>
<dbReference type="AlphaFoldDB" id="A0A9P0HMP3"/>
<proteinExistence type="predicted"/>
<organism evidence="2 3">
    <name type="scientific">Nezara viridula</name>
    <name type="common">Southern green stink bug</name>
    <name type="synonym">Cimex viridulus</name>
    <dbReference type="NCBI Taxonomy" id="85310"/>
    <lineage>
        <taxon>Eukaryota</taxon>
        <taxon>Metazoa</taxon>
        <taxon>Ecdysozoa</taxon>
        <taxon>Arthropoda</taxon>
        <taxon>Hexapoda</taxon>
        <taxon>Insecta</taxon>
        <taxon>Pterygota</taxon>
        <taxon>Neoptera</taxon>
        <taxon>Paraneoptera</taxon>
        <taxon>Hemiptera</taxon>
        <taxon>Heteroptera</taxon>
        <taxon>Panheteroptera</taxon>
        <taxon>Pentatomomorpha</taxon>
        <taxon>Pentatomoidea</taxon>
        <taxon>Pentatomidae</taxon>
        <taxon>Pentatominae</taxon>
        <taxon>Nezara</taxon>
    </lineage>
</organism>
<dbReference type="EMBL" id="OV725082">
    <property type="protein sequence ID" value="CAH1404793.1"/>
    <property type="molecule type" value="Genomic_DNA"/>
</dbReference>
<keyword evidence="3" id="KW-1185">Reference proteome</keyword>
<evidence type="ECO:0000313" key="2">
    <source>
        <dbReference type="EMBL" id="CAH1404793.1"/>
    </source>
</evidence>
<feature type="region of interest" description="Disordered" evidence="1">
    <location>
        <begin position="72"/>
        <end position="96"/>
    </location>
</feature>
<evidence type="ECO:0000313" key="3">
    <source>
        <dbReference type="Proteomes" id="UP001152798"/>
    </source>
</evidence>
<reference evidence="2" key="1">
    <citation type="submission" date="2022-01" db="EMBL/GenBank/DDBJ databases">
        <authorList>
            <person name="King R."/>
        </authorList>
    </citation>
    <scope>NUCLEOTIDE SEQUENCE</scope>
</reference>
<accession>A0A9P0HMP3</accession>
<gene>
    <name evidence="2" type="ORF">NEZAVI_LOCUS13139</name>
</gene>
<dbReference type="Proteomes" id="UP001152798">
    <property type="component" value="Chromosome 6"/>
</dbReference>
<name>A0A9P0HMP3_NEZVI</name>
<evidence type="ECO:0000256" key="1">
    <source>
        <dbReference type="SAM" id="MobiDB-lite"/>
    </source>
</evidence>